<protein>
    <submittedName>
        <fullName evidence="1">Uncharacterized protein</fullName>
    </submittedName>
</protein>
<gene>
    <name evidence="1" type="ORF">M9H77_17105</name>
</gene>
<dbReference type="EMBL" id="CM044704">
    <property type="protein sequence ID" value="KAI5667252.1"/>
    <property type="molecule type" value="Genomic_DNA"/>
</dbReference>
<reference evidence="2" key="1">
    <citation type="journal article" date="2023" name="Nat. Plants">
        <title>Single-cell RNA sequencing provides a high-resolution roadmap for understanding the multicellular compartmentation of specialized metabolism.</title>
        <authorList>
            <person name="Sun S."/>
            <person name="Shen X."/>
            <person name="Li Y."/>
            <person name="Li Y."/>
            <person name="Wang S."/>
            <person name="Li R."/>
            <person name="Zhang H."/>
            <person name="Shen G."/>
            <person name="Guo B."/>
            <person name="Wei J."/>
            <person name="Xu J."/>
            <person name="St-Pierre B."/>
            <person name="Chen S."/>
            <person name="Sun C."/>
        </authorList>
    </citation>
    <scope>NUCLEOTIDE SEQUENCE [LARGE SCALE GENOMIC DNA]</scope>
</reference>
<sequence length="167" mass="19357">MELRFQEIVLLLLLLLINSIFKEQFHFHGNERGEIRKSLAMVDGERGKTTHGNSQDPSDPTQSSFKWDFSVSHFDPHSRLIAAIKNKVPVVRYQNFLLKMLGDQIQEKFYKILDCDVHNLLRRLGSNTGSRRSLPVQSSLPQKLFRRRTSSGMVGINQRQRKPILLE</sequence>
<keyword evidence="2" id="KW-1185">Reference proteome</keyword>
<name>A0ACC0B3U3_CATRO</name>
<accession>A0ACC0B3U3</accession>
<evidence type="ECO:0000313" key="2">
    <source>
        <dbReference type="Proteomes" id="UP001060085"/>
    </source>
</evidence>
<organism evidence="1 2">
    <name type="scientific">Catharanthus roseus</name>
    <name type="common">Madagascar periwinkle</name>
    <name type="synonym">Vinca rosea</name>
    <dbReference type="NCBI Taxonomy" id="4058"/>
    <lineage>
        <taxon>Eukaryota</taxon>
        <taxon>Viridiplantae</taxon>
        <taxon>Streptophyta</taxon>
        <taxon>Embryophyta</taxon>
        <taxon>Tracheophyta</taxon>
        <taxon>Spermatophyta</taxon>
        <taxon>Magnoliopsida</taxon>
        <taxon>eudicotyledons</taxon>
        <taxon>Gunneridae</taxon>
        <taxon>Pentapetalae</taxon>
        <taxon>asterids</taxon>
        <taxon>lamiids</taxon>
        <taxon>Gentianales</taxon>
        <taxon>Apocynaceae</taxon>
        <taxon>Rauvolfioideae</taxon>
        <taxon>Vinceae</taxon>
        <taxon>Catharanthinae</taxon>
        <taxon>Catharanthus</taxon>
    </lineage>
</organism>
<comment type="caution">
    <text evidence="1">The sequence shown here is derived from an EMBL/GenBank/DDBJ whole genome shotgun (WGS) entry which is preliminary data.</text>
</comment>
<proteinExistence type="predicted"/>
<dbReference type="Proteomes" id="UP001060085">
    <property type="component" value="Linkage Group LG04"/>
</dbReference>
<evidence type="ECO:0000313" key="1">
    <source>
        <dbReference type="EMBL" id="KAI5667252.1"/>
    </source>
</evidence>